<gene>
    <name evidence="1" type="ORF">GmarT_29870</name>
</gene>
<evidence type="ECO:0000313" key="1">
    <source>
        <dbReference type="EMBL" id="QEG17109.1"/>
    </source>
</evidence>
<name>A0ABX5YN29_9PLAN</name>
<organism evidence="1 2">
    <name type="scientific">Gimesia maris</name>
    <dbReference type="NCBI Taxonomy" id="122"/>
    <lineage>
        <taxon>Bacteria</taxon>
        <taxon>Pseudomonadati</taxon>
        <taxon>Planctomycetota</taxon>
        <taxon>Planctomycetia</taxon>
        <taxon>Planctomycetales</taxon>
        <taxon>Planctomycetaceae</taxon>
        <taxon>Gimesia</taxon>
    </lineage>
</organism>
<keyword evidence="2" id="KW-1185">Reference proteome</keyword>
<sequence length="151" mass="17133">MGGHLFSHAARTSCLVVRSALEIDIGILLNRYARFNTISGSDDCRQILPGQCRQYGYYVKVGWGKQGQKWKACERAIFLRDHNSVPLTSGALLQSVCTHFNCTALIRWLTGMRIKHRICQLVSLFIVHGNEKLSRLYRLSNEGPCFQMTTL</sequence>
<protein>
    <submittedName>
        <fullName evidence="1">Uncharacterized protein</fullName>
    </submittedName>
</protein>
<proteinExistence type="predicted"/>
<dbReference type="Proteomes" id="UP000322887">
    <property type="component" value="Chromosome"/>
</dbReference>
<evidence type="ECO:0000313" key="2">
    <source>
        <dbReference type="Proteomes" id="UP000322887"/>
    </source>
</evidence>
<reference evidence="1 2" key="1">
    <citation type="submission" date="2019-08" db="EMBL/GenBank/DDBJ databases">
        <title>Deep-cultivation of Planctomycetes and their phenomic and genomic characterization uncovers novel biology.</title>
        <authorList>
            <person name="Wiegand S."/>
            <person name="Jogler M."/>
            <person name="Boedeker C."/>
            <person name="Pinto D."/>
            <person name="Vollmers J."/>
            <person name="Rivas-Marin E."/>
            <person name="Kohn T."/>
            <person name="Peeters S.H."/>
            <person name="Heuer A."/>
            <person name="Rast P."/>
            <person name="Oberbeckmann S."/>
            <person name="Bunk B."/>
            <person name="Jeske O."/>
            <person name="Meyerdierks A."/>
            <person name="Storesund J.E."/>
            <person name="Kallscheuer N."/>
            <person name="Luecker S."/>
            <person name="Lage O.M."/>
            <person name="Pohl T."/>
            <person name="Merkel B.J."/>
            <person name="Hornburger P."/>
            <person name="Mueller R.-W."/>
            <person name="Bruemmer F."/>
            <person name="Labrenz M."/>
            <person name="Spormann A.M."/>
            <person name="Op den Camp H."/>
            <person name="Overmann J."/>
            <person name="Amann R."/>
            <person name="Jetten M.S.M."/>
            <person name="Mascher T."/>
            <person name="Medema M.H."/>
            <person name="Devos D.P."/>
            <person name="Kaster A.-K."/>
            <person name="Ovreas L."/>
            <person name="Rohde M."/>
            <person name="Galperin M.Y."/>
            <person name="Jogler C."/>
        </authorList>
    </citation>
    <scope>NUCLEOTIDE SEQUENCE [LARGE SCALE GENOMIC DNA]</scope>
    <source>
        <strain evidence="1 2">DSM 8797</strain>
    </source>
</reference>
<dbReference type="EMBL" id="CP042910">
    <property type="protein sequence ID" value="QEG17109.1"/>
    <property type="molecule type" value="Genomic_DNA"/>
</dbReference>
<accession>A0ABX5YN29</accession>